<dbReference type="PRINTS" id="PR01414">
    <property type="entry name" value="CCMBBIOGNSIS"/>
</dbReference>
<feature type="transmembrane region" description="Helical" evidence="12">
    <location>
        <begin position="94"/>
        <end position="122"/>
    </location>
</feature>
<keyword evidence="9" id="KW-0201">Cytochrome c-type biogenesis</keyword>
<feature type="transmembrane region" description="Helical" evidence="12">
    <location>
        <begin position="128"/>
        <end position="150"/>
    </location>
</feature>
<dbReference type="Pfam" id="PF03379">
    <property type="entry name" value="CcmB"/>
    <property type="match status" value="1"/>
</dbReference>
<evidence type="ECO:0000256" key="9">
    <source>
        <dbReference type="ARBA" id="ARBA00022748"/>
    </source>
</evidence>
<keyword evidence="8 12" id="KW-0812">Transmembrane</keyword>
<feature type="transmembrane region" description="Helical" evidence="12">
    <location>
        <begin position="21"/>
        <end position="41"/>
    </location>
</feature>
<dbReference type="GO" id="GO:1903607">
    <property type="term" value="P:cytochrome c biosynthetic process"/>
    <property type="evidence" value="ECO:0007669"/>
    <property type="project" value="TreeGrafter"/>
</dbReference>
<organism evidence="13">
    <name type="scientific">uncultured Acidimicrobiales bacterium</name>
    <dbReference type="NCBI Taxonomy" id="310071"/>
    <lineage>
        <taxon>Bacteria</taxon>
        <taxon>Bacillati</taxon>
        <taxon>Actinomycetota</taxon>
        <taxon>Acidimicrobiia</taxon>
        <taxon>Acidimicrobiales</taxon>
        <taxon>environmental samples</taxon>
    </lineage>
</organism>
<accession>A0A6J4IF86</accession>
<dbReference type="EMBL" id="CADCSZ010000135">
    <property type="protein sequence ID" value="CAA9248691.1"/>
    <property type="molecule type" value="Genomic_DNA"/>
</dbReference>
<dbReference type="AlphaFoldDB" id="A0A6J4IF86"/>
<evidence type="ECO:0000313" key="13">
    <source>
        <dbReference type="EMBL" id="CAA9248691.1"/>
    </source>
</evidence>
<comment type="similarity">
    <text evidence="3">Belongs to the CcmB/CycW/HelB family.</text>
</comment>
<evidence type="ECO:0000256" key="10">
    <source>
        <dbReference type="ARBA" id="ARBA00022989"/>
    </source>
</evidence>
<keyword evidence="10 12" id="KW-1133">Transmembrane helix</keyword>
<reference evidence="13" key="1">
    <citation type="submission" date="2020-02" db="EMBL/GenBank/DDBJ databases">
        <authorList>
            <person name="Meier V. D."/>
        </authorList>
    </citation>
    <scope>NUCLEOTIDE SEQUENCE</scope>
    <source>
        <strain evidence="13">AVDCRST_MAG76</strain>
    </source>
</reference>
<dbReference type="GO" id="GO:0017004">
    <property type="term" value="P:cytochrome complex assembly"/>
    <property type="evidence" value="ECO:0007669"/>
    <property type="project" value="UniProtKB-KW"/>
</dbReference>
<comment type="function">
    <text evidence="1">Required for the export of heme to the periplasm for the biogenesis of c-type cytochromes.</text>
</comment>
<evidence type="ECO:0000256" key="12">
    <source>
        <dbReference type="SAM" id="Phobius"/>
    </source>
</evidence>
<dbReference type="PANTHER" id="PTHR30070:SF1">
    <property type="entry name" value="CYTOCHROME C BIOGENESIS B-RELATED"/>
    <property type="match status" value="1"/>
</dbReference>
<dbReference type="InterPro" id="IPR003544">
    <property type="entry name" value="Cyt_c_biogenesis_CcmB"/>
</dbReference>
<keyword evidence="7" id="KW-0997">Cell inner membrane</keyword>
<keyword evidence="5" id="KW-0813">Transport</keyword>
<keyword evidence="6" id="KW-1003">Cell membrane</keyword>
<gene>
    <name evidence="13" type="ORF">AVDCRST_MAG76-2153</name>
</gene>
<keyword evidence="11 12" id="KW-0472">Membrane</keyword>
<dbReference type="GO" id="GO:0005886">
    <property type="term" value="C:plasma membrane"/>
    <property type="evidence" value="ECO:0007669"/>
    <property type="project" value="UniProtKB-SubCell"/>
</dbReference>
<evidence type="ECO:0000256" key="7">
    <source>
        <dbReference type="ARBA" id="ARBA00022519"/>
    </source>
</evidence>
<dbReference type="PIRSF" id="PIRSF002764">
    <property type="entry name" value="CcmB"/>
    <property type="match status" value="1"/>
</dbReference>
<dbReference type="PANTHER" id="PTHR30070">
    <property type="entry name" value="HEME EXPORTER PROTEIN B"/>
    <property type="match status" value="1"/>
</dbReference>
<proteinExistence type="inferred from homology"/>
<feature type="transmembrane region" description="Helical" evidence="12">
    <location>
        <begin position="194"/>
        <end position="219"/>
    </location>
</feature>
<protein>
    <recommendedName>
        <fullName evidence="4">Heme exporter protein B</fullName>
    </recommendedName>
</protein>
<sequence length="222" mass="23038">MWSDAGLVAGKDLRIELRSRVGLNQVLPFSFVVLVLFAFALDPDRGVLDRAAPGLFWVAVLLASLLATQRSFAVEAADGNRDGLRMSGLDPAGLFLGKAGAVAVQLLALEALLLVGVAFLYGTALRSFGLLALTCVLATLGLAAAGTVYGVMAFGLRVRETLLPLLVLPVLAPVLLAATRSFEAALGGAPRDTVGWLGLLAAFAALYSVVGLFGFGPLLEES</sequence>
<name>A0A6J4IF86_9ACTN</name>
<feature type="transmembrane region" description="Helical" evidence="12">
    <location>
        <begin position="162"/>
        <end position="182"/>
    </location>
</feature>
<dbReference type="GO" id="GO:0015232">
    <property type="term" value="F:heme transmembrane transporter activity"/>
    <property type="evidence" value="ECO:0007669"/>
    <property type="project" value="InterPro"/>
</dbReference>
<dbReference type="InterPro" id="IPR026031">
    <property type="entry name" value="Cyt_c_CcmB_bac"/>
</dbReference>
<evidence type="ECO:0000256" key="6">
    <source>
        <dbReference type="ARBA" id="ARBA00022475"/>
    </source>
</evidence>
<evidence type="ECO:0000256" key="5">
    <source>
        <dbReference type="ARBA" id="ARBA00022448"/>
    </source>
</evidence>
<evidence type="ECO:0000256" key="8">
    <source>
        <dbReference type="ARBA" id="ARBA00022692"/>
    </source>
</evidence>
<evidence type="ECO:0000256" key="4">
    <source>
        <dbReference type="ARBA" id="ARBA00016452"/>
    </source>
</evidence>
<comment type="subcellular location">
    <subcellularLocation>
        <location evidence="2">Cell inner membrane</location>
        <topology evidence="2">Multi-pass membrane protein</topology>
    </subcellularLocation>
</comment>
<feature type="transmembrane region" description="Helical" evidence="12">
    <location>
        <begin position="53"/>
        <end position="73"/>
    </location>
</feature>
<evidence type="ECO:0000256" key="3">
    <source>
        <dbReference type="ARBA" id="ARBA00010544"/>
    </source>
</evidence>
<evidence type="ECO:0000256" key="2">
    <source>
        <dbReference type="ARBA" id="ARBA00004429"/>
    </source>
</evidence>
<evidence type="ECO:0000256" key="11">
    <source>
        <dbReference type="ARBA" id="ARBA00023136"/>
    </source>
</evidence>
<evidence type="ECO:0000256" key="1">
    <source>
        <dbReference type="ARBA" id="ARBA00002442"/>
    </source>
</evidence>